<comment type="caution">
    <text evidence="3">The sequence shown here is derived from an EMBL/GenBank/DDBJ whole genome shotgun (WGS) entry which is preliminary data.</text>
</comment>
<comment type="similarity">
    <text evidence="1">Belongs to the virb1 family.</text>
</comment>
<organism evidence="3 4">
    <name type="scientific">Albidovulum salinarum</name>
    <dbReference type="NCBI Taxonomy" id="2984153"/>
    <lineage>
        <taxon>Bacteria</taxon>
        <taxon>Pseudomonadati</taxon>
        <taxon>Pseudomonadota</taxon>
        <taxon>Alphaproteobacteria</taxon>
        <taxon>Rhodobacterales</taxon>
        <taxon>Paracoccaceae</taxon>
        <taxon>Albidovulum</taxon>
    </lineage>
</organism>
<accession>A0ABT2X438</accession>
<evidence type="ECO:0000256" key="1">
    <source>
        <dbReference type="ARBA" id="ARBA00009387"/>
    </source>
</evidence>
<dbReference type="Gene3D" id="1.10.530.10">
    <property type="match status" value="1"/>
</dbReference>
<keyword evidence="4" id="KW-1185">Reference proteome</keyword>
<evidence type="ECO:0000313" key="3">
    <source>
        <dbReference type="EMBL" id="MCU9847732.1"/>
    </source>
</evidence>
<dbReference type="InterPro" id="IPR023346">
    <property type="entry name" value="Lysozyme-like_dom_sf"/>
</dbReference>
<name>A0ABT2X438_9RHOB</name>
<dbReference type="InterPro" id="IPR008258">
    <property type="entry name" value="Transglycosylase_SLT_dom_1"/>
</dbReference>
<sequence length="211" mass="22198">MAADPMASFPPLARPLAFVLALLPAACVESGGTVDQAAFLPAMRWDHRPEAAEWTAATLEALRAEGAILASTVPADIETFCPNYVEATMPERRAFWAGLFSALAKHESTWNPKAKGGGGQWIGLMQIAPQTARAYDCDAADTAGLTDGGANLACAVKIAARQVGRDGAIVSDGTGGWRGVARDWAPMRSAAKRADMAQWTSQQSYCGNTDA</sequence>
<dbReference type="EMBL" id="JAOVQO010000005">
    <property type="protein sequence ID" value="MCU9847732.1"/>
    <property type="molecule type" value="Genomic_DNA"/>
</dbReference>
<dbReference type="RefSeq" id="WP_263334499.1">
    <property type="nucleotide sequence ID" value="NZ_JAOVQO010000005.1"/>
</dbReference>
<dbReference type="Pfam" id="PF01464">
    <property type="entry name" value="SLT"/>
    <property type="match status" value="1"/>
</dbReference>
<feature type="domain" description="Transglycosylase SLT" evidence="2">
    <location>
        <begin position="92"/>
        <end position="158"/>
    </location>
</feature>
<proteinExistence type="inferred from homology"/>
<protein>
    <submittedName>
        <fullName evidence="3">Lytic transglycosylase domain-containing protein</fullName>
    </submittedName>
</protein>
<evidence type="ECO:0000313" key="4">
    <source>
        <dbReference type="Proteomes" id="UP001209535"/>
    </source>
</evidence>
<reference evidence="3 4" key="1">
    <citation type="submission" date="2022-10" db="EMBL/GenBank/DDBJ databases">
        <title>Defluviimonas sp. nov., isolated from ocean surface sediments.</title>
        <authorList>
            <person name="He W."/>
            <person name="Wang L."/>
            <person name="Zhang D.-F."/>
        </authorList>
    </citation>
    <scope>NUCLEOTIDE SEQUENCE [LARGE SCALE GENOMIC DNA]</scope>
    <source>
        <strain evidence="3 4">WL0024</strain>
    </source>
</reference>
<gene>
    <name evidence="3" type="ORF">OEZ60_06900</name>
</gene>
<dbReference type="SUPFAM" id="SSF53955">
    <property type="entry name" value="Lysozyme-like"/>
    <property type="match status" value="1"/>
</dbReference>
<dbReference type="Proteomes" id="UP001209535">
    <property type="component" value="Unassembled WGS sequence"/>
</dbReference>
<evidence type="ECO:0000259" key="2">
    <source>
        <dbReference type="Pfam" id="PF01464"/>
    </source>
</evidence>